<sequence>MTDGVFEKARSVSKRSAPTAETAAVVTCVVTATAGDQMQKAPVAFL</sequence>
<reference evidence="1" key="2">
    <citation type="journal article" date="2015" name="Fish Shellfish Immunol.">
        <title>Early steps in the European eel (Anguilla anguilla)-Vibrio vulnificus interaction in the gills: Role of the RtxA13 toxin.</title>
        <authorList>
            <person name="Callol A."/>
            <person name="Pajuelo D."/>
            <person name="Ebbesson L."/>
            <person name="Teles M."/>
            <person name="MacKenzie S."/>
            <person name="Amaro C."/>
        </authorList>
    </citation>
    <scope>NUCLEOTIDE SEQUENCE</scope>
</reference>
<proteinExistence type="predicted"/>
<reference evidence="1" key="1">
    <citation type="submission" date="2014-11" db="EMBL/GenBank/DDBJ databases">
        <authorList>
            <person name="Amaro Gonzalez C."/>
        </authorList>
    </citation>
    <scope>NUCLEOTIDE SEQUENCE</scope>
</reference>
<dbReference type="AlphaFoldDB" id="A0A0E9WFN5"/>
<evidence type="ECO:0000313" key="1">
    <source>
        <dbReference type="EMBL" id="JAH88370.1"/>
    </source>
</evidence>
<accession>A0A0E9WFN5</accession>
<dbReference type="EMBL" id="GBXM01020207">
    <property type="protein sequence ID" value="JAH88370.1"/>
    <property type="molecule type" value="Transcribed_RNA"/>
</dbReference>
<organism evidence="1">
    <name type="scientific">Anguilla anguilla</name>
    <name type="common">European freshwater eel</name>
    <name type="synonym">Muraena anguilla</name>
    <dbReference type="NCBI Taxonomy" id="7936"/>
    <lineage>
        <taxon>Eukaryota</taxon>
        <taxon>Metazoa</taxon>
        <taxon>Chordata</taxon>
        <taxon>Craniata</taxon>
        <taxon>Vertebrata</taxon>
        <taxon>Euteleostomi</taxon>
        <taxon>Actinopterygii</taxon>
        <taxon>Neopterygii</taxon>
        <taxon>Teleostei</taxon>
        <taxon>Anguilliformes</taxon>
        <taxon>Anguillidae</taxon>
        <taxon>Anguilla</taxon>
    </lineage>
</organism>
<name>A0A0E9WFN5_ANGAN</name>
<protein>
    <submittedName>
        <fullName evidence="1">Uncharacterized protein</fullName>
    </submittedName>
</protein>